<feature type="binding site" description="axial binding residue" evidence="14">
    <location>
        <position position="341"/>
    </location>
    <ligand>
        <name>heme</name>
        <dbReference type="ChEBI" id="CHEBI:30413"/>
    </ligand>
    <ligandPart>
        <name>Fe</name>
        <dbReference type="ChEBI" id="CHEBI:18248"/>
    </ligandPart>
</feature>
<dbReference type="InterPro" id="IPR001128">
    <property type="entry name" value="Cyt_P450"/>
</dbReference>
<evidence type="ECO:0000256" key="11">
    <source>
        <dbReference type="ARBA" id="ARBA00023004"/>
    </source>
</evidence>
<keyword evidence="10" id="KW-0560">Oxidoreductase</keyword>
<evidence type="ECO:0000256" key="9">
    <source>
        <dbReference type="ARBA" id="ARBA00022848"/>
    </source>
</evidence>
<reference evidence="15 16" key="1">
    <citation type="submission" date="2015-09" db="EMBL/GenBank/DDBJ databases">
        <title>Draft genome of the scarab beetle Oryctes borbonicus.</title>
        <authorList>
            <person name="Meyer J.M."/>
            <person name="Markov G.V."/>
            <person name="Baskaran P."/>
            <person name="Herrmann M."/>
            <person name="Sommer R.J."/>
            <person name="Roedelsperger C."/>
        </authorList>
    </citation>
    <scope>NUCLEOTIDE SEQUENCE [LARGE SCALE GENOMIC DNA]</scope>
    <source>
        <strain evidence="15">OB123</strain>
        <tissue evidence="15">Whole animal</tissue>
    </source>
</reference>
<evidence type="ECO:0000256" key="6">
    <source>
        <dbReference type="ARBA" id="ARBA00022617"/>
    </source>
</evidence>
<evidence type="ECO:0000256" key="10">
    <source>
        <dbReference type="ARBA" id="ARBA00023002"/>
    </source>
</evidence>
<keyword evidence="16" id="KW-1185">Reference proteome</keyword>
<evidence type="ECO:0000256" key="7">
    <source>
        <dbReference type="ARBA" id="ARBA00022723"/>
    </source>
</evidence>
<evidence type="ECO:0000256" key="12">
    <source>
        <dbReference type="ARBA" id="ARBA00023033"/>
    </source>
</evidence>
<comment type="function">
    <text evidence="2">May be involved in the metabolism of insect hormones and in the breakdown of synthetic insecticides.</text>
</comment>
<dbReference type="GO" id="GO:0006082">
    <property type="term" value="P:organic acid metabolic process"/>
    <property type="evidence" value="ECO:0007669"/>
    <property type="project" value="TreeGrafter"/>
</dbReference>
<dbReference type="PANTHER" id="PTHR24300">
    <property type="entry name" value="CYTOCHROME P450 508A4-RELATED"/>
    <property type="match status" value="1"/>
</dbReference>
<comment type="subcellular location">
    <subcellularLocation>
        <location evidence="4">Endoplasmic reticulum membrane</location>
        <topology evidence="4">Peripheral membrane protein</topology>
    </subcellularLocation>
    <subcellularLocation>
        <location evidence="3">Microsome membrane</location>
        <topology evidence="3">Peripheral membrane protein</topology>
    </subcellularLocation>
</comment>
<evidence type="ECO:0000256" key="3">
    <source>
        <dbReference type="ARBA" id="ARBA00004174"/>
    </source>
</evidence>
<evidence type="ECO:0000256" key="8">
    <source>
        <dbReference type="ARBA" id="ARBA00022824"/>
    </source>
</evidence>
<gene>
    <name evidence="15" type="ORF">AMK59_3391</name>
</gene>
<dbReference type="Gene3D" id="1.10.630.10">
    <property type="entry name" value="Cytochrome P450"/>
    <property type="match status" value="1"/>
</dbReference>
<feature type="non-terminal residue" evidence="15">
    <location>
        <position position="1"/>
    </location>
</feature>
<proteinExistence type="inferred from homology"/>
<dbReference type="Pfam" id="PF00067">
    <property type="entry name" value="p450"/>
    <property type="match status" value="1"/>
</dbReference>
<protein>
    <submittedName>
        <fullName evidence="15">Cytochrome P450</fullName>
    </submittedName>
</protein>
<dbReference type="GO" id="GO:0020037">
    <property type="term" value="F:heme binding"/>
    <property type="evidence" value="ECO:0007669"/>
    <property type="project" value="InterPro"/>
</dbReference>
<dbReference type="GO" id="GO:0016712">
    <property type="term" value="F:oxidoreductase activity, acting on paired donors, with incorporation or reduction of molecular oxygen, reduced flavin or flavoprotein as one donor, and incorporation of one atom of oxygen"/>
    <property type="evidence" value="ECO:0007669"/>
    <property type="project" value="TreeGrafter"/>
</dbReference>
<dbReference type="GO" id="GO:0005506">
    <property type="term" value="F:iron ion binding"/>
    <property type="evidence" value="ECO:0007669"/>
    <property type="project" value="InterPro"/>
</dbReference>
<organism evidence="15 16">
    <name type="scientific">Oryctes borbonicus</name>
    <dbReference type="NCBI Taxonomy" id="1629725"/>
    <lineage>
        <taxon>Eukaryota</taxon>
        <taxon>Metazoa</taxon>
        <taxon>Ecdysozoa</taxon>
        <taxon>Arthropoda</taxon>
        <taxon>Hexapoda</taxon>
        <taxon>Insecta</taxon>
        <taxon>Pterygota</taxon>
        <taxon>Neoptera</taxon>
        <taxon>Endopterygota</taxon>
        <taxon>Coleoptera</taxon>
        <taxon>Polyphaga</taxon>
        <taxon>Scarabaeiformia</taxon>
        <taxon>Scarabaeidae</taxon>
        <taxon>Dynastinae</taxon>
        <taxon>Oryctes</taxon>
    </lineage>
</organism>
<keyword evidence="6 14" id="KW-0349">Heme</keyword>
<dbReference type="PRINTS" id="PR00385">
    <property type="entry name" value="P450"/>
</dbReference>
<dbReference type="Proteomes" id="UP000051574">
    <property type="component" value="Unassembled WGS sequence"/>
</dbReference>
<comment type="cofactor">
    <cofactor evidence="1 14">
        <name>heme</name>
        <dbReference type="ChEBI" id="CHEBI:30413"/>
    </cofactor>
</comment>
<keyword evidence="7 14" id="KW-0479">Metal-binding</keyword>
<evidence type="ECO:0000256" key="14">
    <source>
        <dbReference type="PIRSR" id="PIRSR602401-1"/>
    </source>
</evidence>
<keyword evidence="9" id="KW-0492">Microsome</keyword>
<evidence type="ECO:0000256" key="1">
    <source>
        <dbReference type="ARBA" id="ARBA00001971"/>
    </source>
</evidence>
<sequence>LICAEKELWKDQRKFVFGCLKQLGVPKISGKRNKLEARIMKEVMDLINYIKSLKHENQDDITLDPASTLKHNAGSLINQLVFGKSYSRYNKLWNWLVYLQEEGTKHIGIAGPLNFLPFLRFVPKFKRPMTFLVDGQRETHNAYMKIIDEQVEALQKLRENDENYQPDNVLQAFLLEKEKRAGDVTEKFYSNEQLLHLLADLFGAGLDTTLTTLRWYLLYMANHPHIQKKVQEEIDQILGSRRASAEEINNMPYTEACLAEIQRVRSVVPTGIPHGALEDLEIEGYRVPKDTMIVPLQWAVHMNEETWKDPEDFEPSRFLNEEGRYVKDEALIPFQTGKRMCVGDELARIILFLFSTTILQEFFIRPANNMQLDSTGECGITLTPKDYTLTFKIRKNIKS</sequence>
<dbReference type="PRINTS" id="PR00463">
    <property type="entry name" value="EP450I"/>
</dbReference>
<comment type="caution">
    <text evidence="15">The sequence shown here is derived from an EMBL/GenBank/DDBJ whole genome shotgun (WGS) entry which is preliminary data.</text>
</comment>
<evidence type="ECO:0000256" key="13">
    <source>
        <dbReference type="ARBA" id="ARBA00023136"/>
    </source>
</evidence>
<keyword evidence="8" id="KW-0256">Endoplasmic reticulum</keyword>
<dbReference type="GO" id="GO:0005789">
    <property type="term" value="C:endoplasmic reticulum membrane"/>
    <property type="evidence" value="ECO:0007669"/>
    <property type="project" value="UniProtKB-SubCell"/>
</dbReference>
<evidence type="ECO:0000256" key="5">
    <source>
        <dbReference type="ARBA" id="ARBA00010617"/>
    </source>
</evidence>
<evidence type="ECO:0000313" key="15">
    <source>
        <dbReference type="EMBL" id="KRT82762.1"/>
    </source>
</evidence>
<dbReference type="FunFam" id="1.10.630.10:FF:000238">
    <property type="entry name" value="Cytochrome P450 2A6"/>
    <property type="match status" value="1"/>
</dbReference>
<evidence type="ECO:0000313" key="16">
    <source>
        <dbReference type="Proteomes" id="UP000051574"/>
    </source>
</evidence>
<dbReference type="InterPro" id="IPR050182">
    <property type="entry name" value="Cytochrome_P450_fam2"/>
</dbReference>
<dbReference type="GO" id="GO:0008395">
    <property type="term" value="F:steroid hydroxylase activity"/>
    <property type="evidence" value="ECO:0007669"/>
    <property type="project" value="TreeGrafter"/>
</dbReference>
<keyword evidence="12" id="KW-0503">Monooxygenase</keyword>
<dbReference type="InterPro" id="IPR002401">
    <property type="entry name" value="Cyt_P450_E_grp-I"/>
</dbReference>
<name>A0A0T6B5V2_9SCAR</name>
<keyword evidence="11 14" id="KW-0408">Iron</keyword>
<dbReference type="OrthoDB" id="1844152at2759"/>
<dbReference type="SUPFAM" id="SSF48264">
    <property type="entry name" value="Cytochrome P450"/>
    <property type="match status" value="1"/>
</dbReference>
<dbReference type="InterPro" id="IPR036396">
    <property type="entry name" value="Cyt_P450_sf"/>
</dbReference>
<dbReference type="PANTHER" id="PTHR24300:SF403">
    <property type="entry name" value="CYTOCHROME P450 306A1"/>
    <property type="match status" value="1"/>
</dbReference>
<evidence type="ECO:0000256" key="4">
    <source>
        <dbReference type="ARBA" id="ARBA00004406"/>
    </source>
</evidence>
<accession>A0A0T6B5V2</accession>
<comment type="similarity">
    <text evidence="5">Belongs to the cytochrome P450 family.</text>
</comment>
<evidence type="ECO:0000256" key="2">
    <source>
        <dbReference type="ARBA" id="ARBA00003690"/>
    </source>
</evidence>
<keyword evidence="13" id="KW-0472">Membrane</keyword>
<dbReference type="GO" id="GO:0006805">
    <property type="term" value="P:xenobiotic metabolic process"/>
    <property type="evidence" value="ECO:0007669"/>
    <property type="project" value="TreeGrafter"/>
</dbReference>
<dbReference type="EMBL" id="LJIG01009597">
    <property type="protein sequence ID" value="KRT82762.1"/>
    <property type="molecule type" value="Genomic_DNA"/>
</dbReference>
<dbReference type="AlphaFoldDB" id="A0A0T6B5V2"/>